<evidence type="ECO:0000313" key="1">
    <source>
        <dbReference type="EMBL" id="OQR73260.1"/>
    </source>
</evidence>
<evidence type="ECO:0000313" key="2">
    <source>
        <dbReference type="Proteomes" id="UP000192247"/>
    </source>
</evidence>
<dbReference type="Proteomes" id="UP000192247">
    <property type="component" value="Unassembled WGS sequence"/>
</dbReference>
<dbReference type="AlphaFoldDB" id="A0A1V9XI83"/>
<reference evidence="1 2" key="1">
    <citation type="journal article" date="2017" name="Gigascience">
        <title>Draft genome of the honey bee ectoparasitic mite, Tropilaelaps mercedesae, is shaped by the parasitic life history.</title>
        <authorList>
            <person name="Dong X."/>
            <person name="Armstrong S.D."/>
            <person name="Xia D."/>
            <person name="Makepeace B.L."/>
            <person name="Darby A.C."/>
            <person name="Kadowaki T."/>
        </authorList>
    </citation>
    <scope>NUCLEOTIDE SEQUENCE [LARGE SCALE GENOMIC DNA]</scope>
    <source>
        <strain evidence="1">Wuxi-XJTLU</strain>
    </source>
</reference>
<dbReference type="InParanoid" id="A0A1V9XI83"/>
<sequence>MPRISDPRLQSLAYMDTKYLAATQPTPPREPRIGLLVLRQRELGPLDEQPRPQTSFLLRGKRTSHIYWLILVNGRLSMAPVGEDGLW</sequence>
<proteinExistence type="predicted"/>
<gene>
    <name evidence="1" type="ORF">BIW11_03620</name>
</gene>
<comment type="caution">
    <text evidence="1">The sequence shown here is derived from an EMBL/GenBank/DDBJ whole genome shotgun (WGS) entry which is preliminary data.</text>
</comment>
<dbReference type="EMBL" id="MNPL01010226">
    <property type="protein sequence ID" value="OQR73260.1"/>
    <property type="molecule type" value="Genomic_DNA"/>
</dbReference>
<organism evidence="1 2">
    <name type="scientific">Tropilaelaps mercedesae</name>
    <dbReference type="NCBI Taxonomy" id="418985"/>
    <lineage>
        <taxon>Eukaryota</taxon>
        <taxon>Metazoa</taxon>
        <taxon>Ecdysozoa</taxon>
        <taxon>Arthropoda</taxon>
        <taxon>Chelicerata</taxon>
        <taxon>Arachnida</taxon>
        <taxon>Acari</taxon>
        <taxon>Parasitiformes</taxon>
        <taxon>Mesostigmata</taxon>
        <taxon>Gamasina</taxon>
        <taxon>Dermanyssoidea</taxon>
        <taxon>Laelapidae</taxon>
        <taxon>Tropilaelaps</taxon>
    </lineage>
</organism>
<accession>A0A1V9XI83</accession>
<protein>
    <submittedName>
        <fullName evidence="1">Uncharacterized protein</fullName>
    </submittedName>
</protein>
<keyword evidence="2" id="KW-1185">Reference proteome</keyword>
<name>A0A1V9XI83_9ACAR</name>